<feature type="domain" description="Peptidase M24" evidence="4">
    <location>
        <begin position="299"/>
        <end position="516"/>
    </location>
</feature>
<dbReference type="InterPro" id="IPR029149">
    <property type="entry name" value="Creatin/AminoP/Spt16_N"/>
</dbReference>
<dbReference type="InterPro" id="IPR033740">
    <property type="entry name" value="Pept_M24B"/>
</dbReference>
<dbReference type="CDD" id="cd01085">
    <property type="entry name" value="APP"/>
    <property type="match status" value="1"/>
</dbReference>
<evidence type="ECO:0000259" key="4">
    <source>
        <dbReference type="Pfam" id="PF00557"/>
    </source>
</evidence>
<dbReference type="Pfam" id="PF00557">
    <property type="entry name" value="Peptidase_M24"/>
    <property type="match status" value="1"/>
</dbReference>
<dbReference type="SUPFAM" id="SSF53092">
    <property type="entry name" value="Creatinase/prolidase N-terminal domain"/>
    <property type="match status" value="1"/>
</dbReference>
<keyword evidence="7" id="KW-0031">Aminopeptidase</keyword>
<dbReference type="InterPro" id="IPR032416">
    <property type="entry name" value="Peptidase_M24_C"/>
</dbReference>
<proteinExistence type="inferred from homology"/>
<evidence type="ECO:0000313" key="7">
    <source>
        <dbReference type="EMBL" id="MBZ7986950.1"/>
    </source>
</evidence>
<evidence type="ECO:0000259" key="6">
    <source>
        <dbReference type="Pfam" id="PF16188"/>
    </source>
</evidence>
<dbReference type="SUPFAM" id="SSF55920">
    <property type="entry name" value="Creatinase/aminopeptidase"/>
    <property type="match status" value="1"/>
</dbReference>
<keyword evidence="3" id="KW-0378">Hydrolase</keyword>
<dbReference type="Proteomes" id="UP000786183">
    <property type="component" value="Unassembled WGS sequence"/>
</dbReference>
<evidence type="ECO:0000256" key="3">
    <source>
        <dbReference type="ARBA" id="ARBA00022801"/>
    </source>
</evidence>
<dbReference type="PANTHER" id="PTHR43763:SF6">
    <property type="entry name" value="XAA-PRO AMINOPEPTIDASE 1"/>
    <property type="match status" value="1"/>
</dbReference>
<dbReference type="Pfam" id="PF01321">
    <property type="entry name" value="Creatinase_N"/>
    <property type="match status" value="1"/>
</dbReference>
<dbReference type="EMBL" id="JACGBB010000003">
    <property type="protein sequence ID" value="MBZ7986950.1"/>
    <property type="molecule type" value="Genomic_DNA"/>
</dbReference>
<accession>A0ABS7WQB1</accession>
<keyword evidence="2" id="KW-0479">Metal-binding</keyword>
<gene>
    <name evidence="7" type="ORF">AVCANL283_02300</name>
</gene>
<keyword evidence="8" id="KW-1185">Reference proteome</keyword>
<dbReference type="GO" id="GO:0004177">
    <property type="term" value="F:aminopeptidase activity"/>
    <property type="evidence" value="ECO:0007669"/>
    <property type="project" value="UniProtKB-KW"/>
</dbReference>
<organism evidence="7 8">
    <name type="scientific">Campylobacter canadensis</name>
    <dbReference type="NCBI Taxonomy" id="449520"/>
    <lineage>
        <taxon>Bacteria</taxon>
        <taxon>Pseudomonadati</taxon>
        <taxon>Campylobacterota</taxon>
        <taxon>Epsilonproteobacteria</taxon>
        <taxon>Campylobacterales</taxon>
        <taxon>Campylobacteraceae</taxon>
        <taxon>Campylobacter</taxon>
    </lineage>
</organism>
<dbReference type="Pfam" id="PF16189">
    <property type="entry name" value="Creatinase_N_2"/>
    <property type="match status" value="1"/>
</dbReference>
<feature type="domain" description="Peptidase M24 C-terminal" evidence="6">
    <location>
        <begin position="524"/>
        <end position="585"/>
    </location>
</feature>
<name>A0ABS7WQB1_9BACT</name>
<dbReference type="InterPro" id="IPR000994">
    <property type="entry name" value="Pept_M24"/>
</dbReference>
<sequence length="585" mass="68123">MSVYKKRISLIQNSLNNLDGYLILSADCHLNEYLPEHFKIREFLSGFDGSYAVLLILKHKAYLWTDGRYYLQAEKQLKDSGIILQKQNKENTYLSFLKEQKNFVLGIDFRLLAINIKEELEKINIKLVDIDLLSNIWENRATLPKQKVFIHDIKYAINSTKEKLTLIKEALKNKNCTSTFISSLDDIAYILNLRGSDIAYNPVFLSHLLITNEKSILFIDEDKINEEIKELLLKDNIFIMPYESAFNELSLLRQENILIDSAKCVAYFLKAFHSSVKITYNINISTLLKACKNDEQIKHIKDAMLFDAIALSKFYFWLENEYLNNNFYDENELSDKLTQFRAQNDLYLQDSFTNIIAMNENAALPHYKAKDNPKKMQKNTLLLIDSGAQYLNGTTDITRVSIYGQSTKEQRIDYTLVLKAHIAISSTIFPKDIALPLLDSITRAPLWKEGIDFMHGTGHGVGYCLNVHEGPNVLSYYANINENMKAKLGMISSIEPGIYRVNKWGIRLENLVYIKEAFKSEFAQFYKFENLTLFFFEKDCIEISLLNEAEKEWINNYHKEVFLKLKNHFEDEKILKWLEKKCEKI</sequence>
<dbReference type="Pfam" id="PF16188">
    <property type="entry name" value="Peptidase_M24_C"/>
    <property type="match status" value="1"/>
</dbReference>
<dbReference type="Gene3D" id="3.90.230.10">
    <property type="entry name" value="Creatinase/methionine aminopeptidase superfamily"/>
    <property type="match status" value="1"/>
</dbReference>
<evidence type="ECO:0000256" key="2">
    <source>
        <dbReference type="ARBA" id="ARBA00022723"/>
    </source>
</evidence>
<dbReference type="InterPro" id="IPR000587">
    <property type="entry name" value="Creatinase_N"/>
</dbReference>
<evidence type="ECO:0000259" key="5">
    <source>
        <dbReference type="Pfam" id="PF01321"/>
    </source>
</evidence>
<feature type="domain" description="Creatinase N-terminal" evidence="5">
    <location>
        <begin position="18"/>
        <end position="131"/>
    </location>
</feature>
<comment type="caution">
    <text evidence="7">The sequence shown here is derived from an EMBL/GenBank/DDBJ whole genome shotgun (WGS) entry which is preliminary data.</text>
</comment>
<protein>
    <submittedName>
        <fullName evidence="7">Aminopeptidase P family protein</fullName>
    </submittedName>
</protein>
<keyword evidence="7" id="KW-0645">Protease</keyword>
<comment type="similarity">
    <text evidence="1">Belongs to the peptidase M24B family.</text>
</comment>
<reference evidence="7 8" key="1">
    <citation type="submission" date="2020-07" db="EMBL/GenBank/DDBJ databases">
        <title>Transfer of Campylobacter canadensis to the novel genus Avispirillum gen. nov., that also includes two novel species recovered from migratory waterfowl: Avispirillum anseris sp. nov. and Avispirillum brantae sp. nov.</title>
        <authorList>
            <person name="Miller W.G."/>
            <person name="Chapman M.H."/>
            <person name="Yee E."/>
            <person name="Inglis G.D."/>
        </authorList>
    </citation>
    <scope>NUCLEOTIDE SEQUENCE [LARGE SCALE GENOMIC DNA]</scope>
    <source>
        <strain evidence="7 8">L283</strain>
    </source>
</reference>
<evidence type="ECO:0000313" key="8">
    <source>
        <dbReference type="Proteomes" id="UP000786183"/>
    </source>
</evidence>
<dbReference type="PANTHER" id="PTHR43763">
    <property type="entry name" value="XAA-PRO AMINOPEPTIDASE 1"/>
    <property type="match status" value="1"/>
</dbReference>
<dbReference type="InterPro" id="IPR036005">
    <property type="entry name" value="Creatinase/aminopeptidase-like"/>
</dbReference>
<dbReference type="InterPro" id="IPR050422">
    <property type="entry name" value="X-Pro_aminopeptidase_P"/>
</dbReference>
<dbReference type="RefSeq" id="WP_224325185.1">
    <property type="nucleotide sequence ID" value="NZ_JACGBB010000003.1"/>
</dbReference>
<evidence type="ECO:0000256" key="1">
    <source>
        <dbReference type="ARBA" id="ARBA00008766"/>
    </source>
</evidence>
<dbReference type="Gene3D" id="3.40.350.10">
    <property type="entry name" value="Creatinase/prolidase N-terminal domain"/>
    <property type="match status" value="2"/>
</dbReference>